<keyword evidence="4 8" id="KW-0862">Zinc</keyword>
<dbReference type="Gene3D" id="3.40.1050.10">
    <property type="entry name" value="Carbonic anhydrase"/>
    <property type="match status" value="1"/>
</dbReference>
<dbReference type="PANTHER" id="PTHR11002">
    <property type="entry name" value="CARBONIC ANHYDRASE"/>
    <property type="match status" value="1"/>
</dbReference>
<dbReference type="GO" id="GO:0008270">
    <property type="term" value="F:zinc ion binding"/>
    <property type="evidence" value="ECO:0007669"/>
    <property type="project" value="InterPro"/>
</dbReference>
<feature type="binding site" evidence="8">
    <location>
        <position position="110"/>
    </location>
    <ligand>
        <name>Zn(2+)</name>
        <dbReference type="ChEBI" id="CHEBI:29105"/>
    </ligand>
</feature>
<evidence type="ECO:0000256" key="3">
    <source>
        <dbReference type="ARBA" id="ARBA00022723"/>
    </source>
</evidence>
<feature type="compositionally biased region" description="Low complexity" evidence="9">
    <location>
        <begin position="214"/>
        <end position="239"/>
    </location>
</feature>
<evidence type="ECO:0000256" key="4">
    <source>
        <dbReference type="ARBA" id="ARBA00022833"/>
    </source>
</evidence>
<dbReference type="Pfam" id="PF00484">
    <property type="entry name" value="Pro_CA"/>
    <property type="match status" value="1"/>
</dbReference>
<comment type="catalytic activity">
    <reaction evidence="7">
        <text>hydrogencarbonate + H(+) = CO2 + H2O</text>
        <dbReference type="Rhea" id="RHEA:10748"/>
        <dbReference type="ChEBI" id="CHEBI:15377"/>
        <dbReference type="ChEBI" id="CHEBI:15378"/>
        <dbReference type="ChEBI" id="CHEBI:16526"/>
        <dbReference type="ChEBI" id="CHEBI:17544"/>
        <dbReference type="EC" id="4.2.1.1"/>
    </reaction>
</comment>
<dbReference type="Proteomes" id="UP000316603">
    <property type="component" value="Unassembled WGS sequence"/>
</dbReference>
<evidence type="ECO:0000313" key="10">
    <source>
        <dbReference type="EMBL" id="TWF84648.1"/>
    </source>
</evidence>
<feature type="region of interest" description="Disordered" evidence="9">
    <location>
        <begin position="207"/>
        <end position="239"/>
    </location>
</feature>
<keyword evidence="11" id="KW-1185">Reference proteome</keyword>
<evidence type="ECO:0000256" key="7">
    <source>
        <dbReference type="ARBA" id="ARBA00048348"/>
    </source>
</evidence>
<dbReference type="OrthoDB" id="9797527at2"/>
<dbReference type="GO" id="GO:0004089">
    <property type="term" value="F:carbonate dehydratase activity"/>
    <property type="evidence" value="ECO:0007669"/>
    <property type="project" value="UniProtKB-EC"/>
</dbReference>
<dbReference type="GO" id="GO:0015976">
    <property type="term" value="P:carbon utilization"/>
    <property type="evidence" value="ECO:0007669"/>
    <property type="project" value="InterPro"/>
</dbReference>
<keyword evidence="5" id="KW-0456">Lyase</keyword>
<comment type="cofactor">
    <cofactor evidence="8">
        <name>Zn(2+)</name>
        <dbReference type="ChEBI" id="CHEBI:29105"/>
    </cofactor>
    <text evidence="8">Binds 1 zinc ion per subunit.</text>
</comment>
<dbReference type="AlphaFoldDB" id="A0A561TC01"/>
<dbReference type="PROSITE" id="PS00704">
    <property type="entry name" value="PROK_CO2_ANHYDRASE_1"/>
    <property type="match status" value="1"/>
</dbReference>
<feature type="binding site" evidence="8">
    <location>
        <position position="113"/>
    </location>
    <ligand>
        <name>Zn(2+)</name>
        <dbReference type="ChEBI" id="CHEBI:29105"/>
    </ligand>
</feature>
<dbReference type="CDD" id="cd03378">
    <property type="entry name" value="beta_CA_cladeC"/>
    <property type="match status" value="1"/>
</dbReference>
<gene>
    <name evidence="10" type="ORF">FHX78_111583</name>
</gene>
<sequence>MSDASPVAPATPREAFDLLTAGNRRFAAATPRHPNQDAVRRADTASAQHPHAVLLGCSDSRLAAEIIFDQGLGDLFVVRTAGHAVGPEVLGSIEYGVSVLGCPLVVVLGHDACGAVAATRAAVRDGAPAPGYLRDVIERVTPSVLAAQAAGVSEEDEFIATHVRHTVDLVMDRSQELADRVASGRTAVVGLTYRLAEGTVRTVTSRGLDLPADGTAMPATASAPTSASAPGTASVPGHR</sequence>
<reference evidence="10 11" key="1">
    <citation type="submission" date="2019-06" db="EMBL/GenBank/DDBJ databases">
        <title>Sequencing the genomes of 1000 actinobacteria strains.</title>
        <authorList>
            <person name="Klenk H.-P."/>
        </authorList>
    </citation>
    <scope>NUCLEOTIDE SEQUENCE [LARGE SCALE GENOMIC DNA]</scope>
    <source>
        <strain evidence="10 11">DSM 41695</strain>
    </source>
</reference>
<evidence type="ECO:0000256" key="9">
    <source>
        <dbReference type="SAM" id="MobiDB-lite"/>
    </source>
</evidence>
<protein>
    <recommendedName>
        <fullName evidence="2">carbonic anhydrase</fullName>
        <ecNumber evidence="2">4.2.1.1</ecNumber>
    </recommendedName>
</protein>
<proteinExistence type="inferred from homology"/>
<dbReference type="RefSeq" id="WP_145866742.1">
    <property type="nucleotide sequence ID" value="NZ_BNCE01000023.1"/>
</dbReference>
<dbReference type="SMART" id="SM00947">
    <property type="entry name" value="Pro_CA"/>
    <property type="match status" value="1"/>
</dbReference>
<feature type="binding site" evidence="8">
    <location>
        <position position="57"/>
    </location>
    <ligand>
        <name>Zn(2+)</name>
        <dbReference type="ChEBI" id="CHEBI:29105"/>
    </ligand>
</feature>
<dbReference type="InterPro" id="IPR015892">
    <property type="entry name" value="Carbonic_anhydrase_CS"/>
</dbReference>
<accession>A0A561TC01</accession>
<feature type="binding site" evidence="8">
    <location>
        <position position="59"/>
    </location>
    <ligand>
        <name>Zn(2+)</name>
        <dbReference type="ChEBI" id="CHEBI:29105"/>
    </ligand>
</feature>
<dbReference type="SUPFAM" id="SSF53056">
    <property type="entry name" value="beta-carbonic anhydrase, cab"/>
    <property type="match status" value="1"/>
</dbReference>
<comment type="similarity">
    <text evidence="1">Belongs to the beta-class carbonic anhydrase family.</text>
</comment>
<comment type="function">
    <text evidence="6">Catalyzes the reversible hydration of carbon dioxide to form bicarbonate.</text>
</comment>
<evidence type="ECO:0000256" key="8">
    <source>
        <dbReference type="PIRSR" id="PIRSR601765-1"/>
    </source>
</evidence>
<dbReference type="PANTHER" id="PTHR11002:SF79">
    <property type="entry name" value="CARBONIC ANHYDRASE 2"/>
    <property type="match status" value="1"/>
</dbReference>
<dbReference type="InterPro" id="IPR036874">
    <property type="entry name" value="Carbonic_anhydrase_sf"/>
</dbReference>
<comment type="caution">
    <text evidence="10">The sequence shown here is derived from an EMBL/GenBank/DDBJ whole genome shotgun (WGS) entry which is preliminary data.</text>
</comment>
<evidence type="ECO:0000313" key="11">
    <source>
        <dbReference type="Proteomes" id="UP000316603"/>
    </source>
</evidence>
<keyword evidence="3 8" id="KW-0479">Metal-binding</keyword>
<evidence type="ECO:0000256" key="2">
    <source>
        <dbReference type="ARBA" id="ARBA00012925"/>
    </source>
</evidence>
<dbReference type="InterPro" id="IPR001765">
    <property type="entry name" value="Carbonic_anhydrase"/>
</dbReference>
<evidence type="ECO:0000256" key="6">
    <source>
        <dbReference type="ARBA" id="ARBA00024993"/>
    </source>
</evidence>
<organism evidence="10 11">
    <name type="scientific">Streptomyces capillispiralis</name>
    <dbReference type="NCBI Taxonomy" id="68182"/>
    <lineage>
        <taxon>Bacteria</taxon>
        <taxon>Bacillati</taxon>
        <taxon>Actinomycetota</taxon>
        <taxon>Actinomycetes</taxon>
        <taxon>Kitasatosporales</taxon>
        <taxon>Streptomycetaceae</taxon>
        <taxon>Streptomyces</taxon>
    </lineage>
</organism>
<name>A0A561TC01_9ACTN</name>
<dbReference type="EMBL" id="VIWV01000001">
    <property type="protein sequence ID" value="TWF84648.1"/>
    <property type="molecule type" value="Genomic_DNA"/>
</dbReference>
<dbReference type="EC" id="4.2.1.1" evidence="2"/>
<evidence type="ECO:0000256" key="5">
    <source>
        <dbReference type="ARBA" id="ARBA00023239"/>
    </source>
</evidence>
<dbReference type="FunFam" id="3.40.1050.10:FF:000006">
    <property type="entry name" value="Carbonic anhydrase"/>
    <property type="match status" value="1"/>
</dbReference>
<evidence type="ECO:0000256" key="1">
    <source>
        <dbReference type="ARBA" id="ARBA00006217"/>
    </source>
</evidence>